<evidence type="ECO:0000313" key="6">
    <source>
        <dbReference type="Proteomes" id="UP001151582"/>
    </source>
</evidence>
<dbReference type="InterPro" id="IPR026928">
    <property type="entry name" value="FAX/IsoI-like"/>
</dbReference>
<feature type="domain" description="Metaxin glutathione S-transferase" evidence="3">
    <location>
        <begin position="277"/>
        <end position="336"/>
    </location>
</feature>
<evidence type="ECO:0000259" key="3">
    <source>
        <dbReference type="Pfam" id="PF17171"/>
    </source>
</evidence>
<dbReference type="Gene3D" id="3.40.30.10">
    <property type="entry name" value="Glutaredoxin"/>
    <property type="match status" value="1"/>
</dbReference>
<gene>
    <name evidence="5" type="ORF">H4R34_001277</name>
</gene>
<dbReference type="Pfam" id="PF17171">
    <property type="entry name" value="GST_C_6"/>
    <property type="match status" value="1"/>
</dbReference>
<dbReference type="Pfam" id="PF17172">
    <property type="entry name" value="GST_N_4"/>
    <property type="match status" value="1"/>
</dbReference>
<feature type="domain" description="Thioredoxin-like fold" evidence="4">
    <location>
        <begin position="125"/>
        <end position="223"/>
    </location>
</feature>
<protein>
    <recommendedName>
        <fullName evidence="7">Thioredoxin-like fold domain-containing protein</fullName>
    </recommendedName>
</protein>
<feature type="transmembrane region" description="Helical" evidence="2">
    <location>
        <begin position="15"/>
        <end position="34"/>
    </location>
</feature>
<dbReference type="AlphaFoldDB" id="A0A9W8B5S1"/>
<dbReference type="EMBL" id="JANBQB010000055">
    <property type="protein sequence ID" value="KAJ1983443.1"/>
    <property type="molecule type" value="Genomic_DNA"/>
</dbReference>
<dbReference type="InterPro" id="IPR040079">
    <property type="entry name" value="Glutathione_S-Trfase"/>
</dbReference>
<keyword evidence="6" id="KW-1185">Reference proteome</keyword>
<evidence type="ECO:0000259" key="4">
    <source>
        <dbReference type="Pfam" id="PF17172"/>
    </source>
</evidence>
<name>A0A9W8B5S1_9FUNG</name>
<dbReference type="InterPro" id="IPR036282">
    <property type="entry name" value="Glutathione-S-Trfase_C_sf"/>
</dbReference>
<keyword evidence="2" id="KW-0812">Transmembrane</keyword>
<comment type="caution">
    <text evidence="5">The sequence shown here is derived from an EMBL/GenBank/DDBJ whole genome shotgun (WGS) entry which is preliminary data.</text>
</comment>
<organism evidence="5 6">
    <name type="scientific">Dimargaris verticillata</name>
    <dbReference type="NCBI Taxonomy" id="2761393"/>
    <lineage>
        <taxon>Eukaryota</taxon>
        <taxon>Fungi</taxon>
        <taxon>Fungi incertae sedis</taxon>
        <taxon>Zoopagomycota</taxon>
        <taxon>Kickxellomycotina</taxon>
        <taxon>Dimargaritomycetes</taxon>
        <taxon>Dimargaritales</taxon>
        <taxon>Dimargaritaceae</taxon>
        <taxon>Dimargaris</taxon>
    </lineage>
</organism>
<dbReference type="SUPFAM" id="SSF47616">
    <property type="entry name" value="GST C-terminal domain-like"/>
    <property type="match status" value="1"/>
</dbReference>
<keyword evidence="2" id="KW-1133">Transmembrane helix</keyword>
<evidence type="ECO:0000256" key="1">
    <source>
        <dbReference type="ARBA" id="ARBA00006475"/>
    </source>
</evidence>
<evidence type="ECO:0000313" key="5">
    <source>
        <dbReference type="EMBL" id="KAJ1983443.1"/>
    </source>
</evidence>
<dbReference type="InterPro" id="IPR050931">
    <property type="entry name" value="Mito_Protein_Transport_Metaxin"/>
</dbReference>
<keyword evidence="2" id="KW-0472">Membrane</keyword>
<dbReference type="SFLD" id="SFLDG01200">
    <property type="entry name" value="SUF1.1"/>
    <property type="match status" value="1"/>
</dbReference>
<accession>A0A9W8B5S1</accession>
<dbReference type="CDD" id="cd03054">
    <property type="entry name" value="GST_N_Metaxin"/>
    <property type="match status" value="1"/>
</dbReference>
<dbReference type="PANTHER" id="PTHR12289:SF41">
    <property type="entry name" value="FAILED AXON CONNECTIONS-RELATED"/>
    <property type="match status" value="1"/>
</dbReference>
<feature type="transmembrane region" description="Helical" evidence="2">
    <location>
        <begin position="46"/>
        <end position="68"/>
    </location>
</feature>
<proteinExistence type="inferred from homology"/>
<dbReference type="SUPFAM" id="SSF52833">
    <property type="entry name" value="Thioredoxin-like"/>
    <property type="match status" value="1"/>
</dbReference>
<comment type="similarity">
    <text evidence="1">Belongs to the FAX family.</text>
</comment>
<reference evidence="5" key="1">
    <citation type="submission" date="2022-07" db="EMBL/GenBank/DDBJ databases">
        <title>Phylogenomic reconstructions and comparative analyses of Kickxellomycotina fungi.</title>
        <authorList>
            <person name="Reynolds N.K."/>
            <person name="Stajich J.E."/>
            <person name="Barry K."/>
            <person name="Grigoriev I.V."/>
            <person name="Crous P."/>
            <person name="Smith M.E."/>
        </authorList>
    </citation>
    <scope>NUCLEOTIDE SEQUENCE</scope>
    <source>
        <strain evidence="5">RSA 567</strain>
    </source>
</reference>
<dbReference type="PANTHER" id="PTHR12289">
    <property type="entry name" value="METAXIN RELATED"/>
    <property type="match status" value="1"/>
</dbReference>
<dbReference type="InterPro" id="IPR033468">
    <property type="entry name" value="Metaxin_GST"/>
</dbReference>
<dbReference type="Proteomes" id="UP001151582">
    <property type="component" value="Unassembled WGS sequence"/>
</dbReference>
<evidence type="ECO:0000256" key="2">
    <source>
        <dbReference type="SAM" id="Phobius"/>
    </source>
</evidence>
<dbReference type="InterPro" id="IPR012336">
    <property type="entry name" value="Thioredoxin-like_fold"/>
</dbReference>
<dbReference type="GO" id="GO:0005737">
    <property type="term" value="C:cytoplasm"/>
    <property type="evidence" value="ECO:0007669"/>
    <property type="project" value="TreeGrafter"/>
</dbReference>
<dbReference type="InterPro" id="IPR036249">
    <property type="entry name" value="Thioredoxin-like_sf"/>
</dbReference>
<dbReference type="OrthoDB" id="5809458at2759"/>
<dbReference type="SFLD" id="SFLDG01180">
    <property type="entry name" value="SUF1"/>
    <property type="match status" value="1"/>
</dbReference>
<sequence length="351" mass="39622">MAEPVMTVQPAWPELWSWAVTGLQALVQTVYTLDADRMRQLPAHQLALGAGLTLCTLGLAYVMTQLLLGAPDPSRGKRANPGQLALDLPLVSTGMLAKAAQTKDSELVHLYVTAEDGINGPSFSPFCQKIEAFLRFTRVPYKKVYDFDFDKDPPLGKVPFIAYKGQVVPDSSLIIDYLVNEVKLATDLDKRLMDRLRSQSLAYQVLLEGEWAALLRWEGWVTDRGWSKTKNIFAAVPWFIRGYVQRSVRKAVIQVCNQDGFDRLPVAIIHQRMDRVAKALATLIDRNEFAFSLDHPTTLDATIYGFLLRTLALDSCPQFAAVIRRYPNLIDYVNRLSQRYFPDYPTVARHD</sequence>
<evidence type="ECO:0008006" key="7">
    <source>
        <dbReference type="Google" id="ProtNLM"/>
    </source>
</evidence>
<dbReference type="SFLD" id="SFLDS00019">
    <property type="entry name" value="Glutathione_Transferase_(cytos"/>
    <property type="match status" value="1"/>
</dbReference>